<gene>
    <name evidence="1" type="ORF">CEW83_08540</name>
</gene>
<protein>
    <submittedName>
        <fullName evidence="1">Uncharacterized protein</fullName>
    </submittedName>
</protein>
<proteinExistence type="predicted"/>
<dbReference type="RefSeq" id="WP_108948964.1">
    <property type="nucleotide sequence ID" value="NZ_CP022187.1"/>
</dbReference>
<dbReference type="KEGG" id="acom:CEW83_08540"/>
<evidence type="ECO:0000313" key="1">
    <source>
        <dbReference type="EMBL" id="AWI75256.1"/>
    </source>
</evidence>
<dbReference type="EMBL" id="CP022187">
    <property type="protein sequence ID" value="AWI75256.1"/>
    <property type="molecule type" value="Genomic_DNA"/>
</dbReference>
<accession>A0A2U8GQG7</accession>
<dbReference type="Proteomes" id="UP000244930">
    <property type="component" value="Chromosome"/>
</dbReference>
<sequence length="89" mass="9831">MALLAEMLAFIGGLLLLRPAFRVNGLMREAASLRDILEHSHARIDQETIPLVTEQIDDLGTGWNRWDELCLRGGAVLFVCSGAIKLTLL</sequence>
<evidence type="ECO:0000313" key="2">
    <source>
        <dbReference type="Proteomes" id="UP000244930"/>
    </source>
</evidence>
<organism evidence="1 2">
    <name type="scientific">Parazoarcus communis</name>
    <dbReference type="NCBI Taxonomy" id="41977"/>
    <lineage>
        <taxon>Bacteria</taxon>
        <taxon>Pseudomonadati</taxon>
        <taxon>Pseudomonadota</taxon>
        <taxon>Betaproteobacteria</taxon>
        <taxon>Rhodocyclales</taxon>
        <taxon>Zoogloeaceae</taxon>
        <taxon>Parazoarcus</taxon>
    </lineage>
</organism>
<dbReference type="AlphaFoldDB" id="A0A2U8GQG7"/>
<reference evidence="1 2" key="1">
    <citation type="submission" date="2017-06" db="EMBL/GenBank/DDBJ databases">
        <title>Azoarcus.</title>
        <authorList>
            <person name="Woo J.-H."/>
            <person name="Kim H.-S."/>
        </authorList>
    </citation>
    <scope>NUCLEOTIDE SEQUENCE [LARGE SCALE GENOMIC DNA]</scope>
    <source>
        <strain evidence="1 2">TSPY31</strain>
    </source>
</reference>
<keyword evidence="2" id="KW-1185">Reference proteome</keyword>
<name>A0A2U8GQG7_9RHOO</name>